<name>A0A822YYN5_NELNU</name>
<proteinExistence type="predicted"/>
<evidence type="ECO:0000313" key="2">
    <source>
        <dbReference type="Proteomes" id="UP000607653"/>
    </source>
</evidence>
<evidence type="ECO:0000313" key="1">
    <source>
        <dbReference type="EMBL" id="DAD37647.1"/>
    </source>
</evidence>
<dbReference type="AlphaFoldDB" id="A0A822YYN5"/>
<reference evidence="1 2" key="1">
    <citation type="journal article" date="2020" name="Mol. Biol. Evol.">
        <title>Distinct Expression and Methylation Patterns for Genes with Different Fates following a Single Whole-Genome Duplication in Flowering Plants.</title>
        <authorList>
            <person name="Shi T."/>
            <person name="Rahmani R.S."/>
            <person name="Gugger P.F."/>
            <person name="Wang M."/>
            <person name="Li H."/>
            <person name="Zhang Y."/>
            <person name="Li Z."/>
            <person name="Wang Q."/>
            <person name="Van de Peer Y."/>
            <person name="Marchal K."/>
            <person name="Chen J."/>
        </authorList>
    </citation>
    <scope>NUCLEOTIDE SEQUENCE [LARGE SCALE GENOMIC DNA]</scope>
    <source>
        <tissue evidence="1">Leaf</tissue>
    </source>
</reference>
<gene>
    <name evidence="1" type="ORF">HUJ06_008288</name>
</gene>
<sequence>MTVTCTKFTPSCYQRKFQKPMLKEMQSLICQTSQAYFFPQTIKLLSSKS</sequence>
<keyword evidence="2" id="KW-1185">Reference proteome</keyword>
<comment type="caution">
    <text evidence="1">The sequence shown here is derived from an EMBL/GenBank/DDBJ whole genome shotgun (WGS) entry which is preliminary data.</text>
</comment>
<organism evidence="1 2">
    <name type="scientific">Nelumbo nucifera</name>
    <name type="common">Sacred lotus</name>
    <dbReference type="NCBI Taxonomy" id="4432"/>
    <lineage>
        <taxon>Eukaryota</taxon>
        <taxon>Viridiplantae</taxon>
        <taxon>Streptophyta</taxon>
        <taxon>Embryophyta</taxon>
        <taxon>Tracheophyta</taxon>
        <taxon>Spermatophyta</taxon>
        <taxon>Magnoliopsida</taxon>
        <taxon>Proteales</taxon>
        <taxon>Nelumbonaceae</taxon>
        <taxon>Nelumbo</taxon>
    </lineage>
</organism>
<dbReference type="EMBL" id="DUZY01000004">
    <property type="protein sequence ID" value="DAD37647.1"/>
    <property type="molecule type" value="Genomic_DNA"/>
</dbReference>
<protein>
    <submittedName>
        <fullName evidence="1">Uncharacterized protein</fullName>
    </submittedName>
</protein>
<accession>A0A822YYN5</accession>
<dbReference type="Proteomes" id="UP000607653">
    <property type="component" value="Unassembled WGS sequence"/>
</dbReference>